<protein>
    <submittedName>
        <fullName evidence="1">Uncharacterized protein</fullName>
    </submittedName>
</protein>
<evidence type="ECO:0000313" key="1">
    <source>
        <dbReference type="EMBL" id="MBB6488127.1"/>
    </source>
</evidence>
<evidence type="ECO:0000313" key="2">
    <source>
        <dbReference type="Proteomes" id="UP000565576"/>
    </source>
</evidence>
<dbReference type="AlphaFoldDB" id="A0A7X0IWW6"/>
<accession>A0A7X0IWW6</accession>
<name>A0A7X0IWW6_9HYPH</name>
<comment type="caution">
    <text evidence="1">The sequence shown here is derived from an EMBL/GenBank/DDBJ whole genome shotgun (WGS) entry which is preliminary data.</text>
</comment>
<sequence>MANSAIYQRLISAVAPNLVIIAKKRKSILAMPLNRICPALHRLVGKGLHLQCTKTVYKAARTLALTETAATIKGTG</sequence>
<proteinExistence type="predicted"/>
<dbReference type="Proteomes" id="UP000565576">
    <property type="component" value="Unassembled WGS sequence"/>
</dbReference>
<gene>
    <name evidence="1" type="ORF">GGD46_005438</name>
</gene>
<dbReference type="RefSeq" id="WP_184709616.1">
    <property type="nucleotide sequence ID" value="NZ_JACHBG010000019.1"/>
</dbReference>
<reference evidence="1 2" key="1">
    <citation type="submission" date="2020-08" db="EMBL/GenBank/DDBJ databases">
        <title>Genomic Encyclopedia of Type Strains, Phase IV (KMG-V): Genome sequencing to study the core and pangenomes of soil and plant-associated prokaryotes.</title>
        <authorList>
            <person name="Whitman W."/>
        </authorList>
    </citation>
    <scope>NUCLEOTIDE SEQUENCE [LARGE SCALE GENOMIC DNA]</scope>
    <source>
        <strain evidence="1 2">SEMIA 4060</strain>
    </source>
</reference>
<organism evidence="1 2">
    <name type="scientific">Rhizobium lusitanum</name>
    <dbReference type="NCBI Taxonomy" id="293958"/>
    <lineage>
        <taxon>Bacteria</taxon>
        <taxon>Pseudomonadati</taxon>
        <taxon>Pseudomonadota</taxon>
        <taxon>Alphaproteobacteria</taxon>
        <taxon>Hyphomicrobiales</taxon>
        <taxon>Rhizobiaceae</taxon>
        <taxon>Rhizobium/Agrobacterium group</taxon>
        <taxon>Rhizobium</taxon>
    </lineage>
</organism>
<dbReference type="EMBL" id="JACHBG010000019">
    <property type="protein sequence ID" value="MBB6488127.1"/>
    <property type="molecule type" value="Genomic_DNA"/>
</dbReference>